<dbReference type="Proteomes" id="UP000827549">
    <property type="component" value="Chromosome 4"/>
</dbReference>
<dbReference type="RefSeq" id="XP_062627776.1">
    <property type="nucleotide sequence ID" value="XM_062771792.1"/>
</dbReference>
<accession>A0AAF0YDD5</accession>
<name>A0AAF0YDD5_9TREE</name>
<protein>
    <submittedName>
        <fullName evidence="1">Uncharacterized protein</fullName>
    </submittedName>
</protein>
<organism evidence="1 2">
    <name type="scientific">Vanrija pseudolonga</name>
    <dbReference type="NCBI Taxonomy" id="143232"/>
    <lineage>
        <taxon>Eukaryota</taxon>
        <taxon>Fungi</taxon>
        <taxon>Dikarya</taxon>
        <taxon>Basidiomycota</taxon>
        <taxon>Agaricomycotina</taxon>
        <taxon>Tremellomycetes</taxon>
        <taxon>Trichosporonales</taxon>
        <taxon>Trichosporonaceae</taxon>
        <taxon>Vanrija</taxon>
    </lineage>
</organism>
<reference evidence="1" key="1">
    <citation type="submission" date="2023-10" db="EMBL/GenBank/DDBJ databases">
        <authorList>
            <person name="Noh H."/>
        </authorList>
    </citation>
    <scope>NUCLEOTIDE SEQUENCE</scope>
    <source>
        <strain evidence="1">DUCC4014</strain>
    </source>
</reference>
<dbReference type="AlphaFoldDB" id="A0AAF0YDD5"/>
<evidence type="ECO:0000313" key="2">
    <source>
        <dbReference type="Proteomes" id="UP000827549"/>
    </source>
</evidence>
<dbReference type="EMBL" id="CP086717">
    <property type="protein sequence ID" value="WOO81744.1"/>
    <property type="molecule type" value="Genomic_DNA"/>
</dbReference>
<keyword evidence="2" id="KW-1185">Reference proteome</keyword>
<evidence type="ECO:0000313" key="1">
    <source>
        <dbReference type="EMBL" id="WOO81744.1"/>
    </source>
</evidence>
<dbReference type="GeneID" id="87808494"/>
<sequence>MLIIDHTAYPSILDDVLAHSSVSALLSFRATASAYKSRVDTQLFTHAVLVTRATATGVQLALRSASGAELPYLPHLVHILDIATTLEPTSAQKAEFTSLRTVRRFGSGMHLAAEIPSSWRAPTAVDFLTVDEATGGAAGVLCAPGECSRYVAHVAPTSDGRRAEIRTRVQRQRAREYVLVFWPSRYPPEHAPVRVITEFGLHAHREGSLTIVGVEDALPEGYGLQKLKTLVRQFYTVTLRFSDAAADVQDASTRWLSREEWWAELGARREVEGVWPGVGYK</sequence>
<proteinExistence type="predicted"/>
<gene>
    <name evidence="1" type="ORF">LOC62_04G005265</name>
</gene>